<organism evidence="2 3">
    <name type="scientific">Paraburkholderia silvatlantica</name>
    <dbReference type="NCBI Taxonomy" id="321895"/>
    <lineage>
        <taxon>Bacteria</taxon>
        <taxon>Pseudomonadati</taxon>
        <taxon>Pseudomonadota</taxon>
        <taxon>Betaproteobacteria</taxon>
        <taxon>Burkholderiales</taxon>
        <taxon>Burkholderiaceae</taxon>
        <taxon>Paraburkholderia</taxon>
    </lineage>
</organism>
<comment type="caution">
    <text evidence="2">The sequence shown here is derived from an EMBL/GenBank/DDBJ whole genome shotgun (WGS) entry which is preliminary data.</text>
</comment>
<sequence>MADYADTASLSSSPPERNAPWQPRATSASSDVTESPLAVESDAPHAPVGEGLAAVAEADAAVRQGTLSGFESPEPAQAVAAPVDEASAASPVAGATTARRAPRAKRAAAPAAAEAAEPGVGAVHEVQEPGAAAFVAEPSFAAGPAERVEPTGFASEVTQPAPEPDALTQRLDALQGALAEQRRVALASSRHQKWVLAAASAAVLASVGFGIAQSVRLDSLANESRADEARLEQFILKQQSTLDDLSQRVAAQTAAASAAAAAAAAAAETSAAAPARVSSRAAPAKASPAPAHRAAAHATRAAHAKSTQKATR</sequence>
<accession>A0A2V4TGF0</accession>
<evidence type="ECO:0000313" key="3">
    <source>
        <dbReference type="Proteomes" id="UP000247772"/>
    </source>
</evidence>
<feature type="compositionally biased region" description="Low complexity" evidence="1">
    <location>
        <begin position="272"/>
        <end position="301"/>
    </location>
</feature>
<feature type="compositionally biased region" description="Low complexity" evidence="1">
    <location>
        <begin position="71"/>
        <end position="99"/>
    </location>
</feature>
<feature type="compositionally biased region" description="Polar residues" evidence="1">
    <location>
        <begin position="24"/>
        <end position="33"/>
    </location>
</feature>
<dbReference type="EMBL" id="QJSQ01000021">
    <property type="protein sequence ID" value="PYE18836.1"/>
    <property type="molecule type" value="Genomic_DNA"/>
</dbReference>
<dbReference type="AlphaFoldDB" id="A0A2V4TGF0"/>
<evidence type="ECO:0000256" key="1">
    <source>
        <dbReference type="SAM" id="MobiDB-lite"/>
    </source>
</evidence>
<protein>
    <submittedName>
        <fullName evidence="2">Uncharacterized protein</fullName>
    </submittedName>
</protein>
<name>A0A2V4TGF0_9BURK</name>
<evidence type="ECO:0000313" key="2">
    <source>
        <dbReference type="EMBL" id="PYE18836.1"/>
    </source>
</evidence>
<dbReference type="Proteomes" id="UP000247772">
    <property type="component" value="Unassembled WGS sequence"/>
</dbReference>
<feature type="compositionally biased region" description="Low complexity" evidence="1">
    <location>
        <begin position="107"/>
        <end position="123"/>
    </location>
</feature>
<feature type="region of interest" description="Disordered" evidence="1">
    <location>
        <begin position="272"/>
        <end position="312"/>
    </location>
</feature>
<feature type="region of interest" description="Disordered" evidence="1">
    <location>
        <begin position="1"/>
        <end position="52"/>
    </location>
</feature>
<reference evidence="2 3" key="1">
    <citation type="submission" date="2018-06" db="EMBL/GenBank/DDBJ databases">
        <title>Genomic Encyclopedia of Type Strains, Phase IV (KMG-V): Genome sequencing to study the core and pangenomes of soil and plant-associated prokaryotes.</title>
        <authorList>
            <person name="Whitman W."/>
        </authorList>
    </citation>
    <scope>NUCLEOTIDE SEQUENCE [LARGE SCALE GENOMIC DNA]</scope>
    <source>
        <strain evidence="2 3">SRCL-318</strain>
    </source>
</reference>
<proteinExistence type="predicted"/>
<feature type="region of interest" description="Disordered" evidence="1">
    <location>
        <begin position="65"/>
        <end position="124"/>
    </location>
</feature>
<gene>
    <name evidence="2" type="ORF">C7410_12129</name>
</gene>
<feature type="region of interest" description="Disordered" evidence="1">
    <location>
        <begin position="145"/>
        <end position="165"/>
    </location>
</feature>